<proteinExistence type="predicted"/>
<dbReference type="EMBL" id="KY971609">
    <property type="protein sequence ID" value="ASD51907.1"/>
    <property type="molecule type" value="Genomic_DNA"/>
</dbReference>
<organism evidence="1 2">
    <name type="scientific">Pseudomonas phage PspYZU01</name>
    <dbReference type="NCBI Taxonomy" id="1983555"/>
    <lineage>
        <taxon>Viruses</taxon>
        <taxon>Duplodnaviria</taxon>
        <taxon>Heunggongvirae</taxon>
        <taxon>Uroviricota</taxon>
        <taxon>Caudoviricetes</taxon>
        <taxon>Casjensviridae</taxon>
        <taxon>Phobosvirus</taxon>
        <taxon>Phobosvirus PspYZU01</taxon>
    </lineage>
</organism>
<sequence length="116" mass="12895">MTAMNRSYLTIPGQQLKITVSGDAGAGYDVVSTLIRSALDTHGLDVRVQDIGHHGCLITARCKSVDEARRDYLENLDSSQRECLRGHLSALGFDLDLETARVRERDHDPEDNDISR</sequence>
<gene>
    <name evidence="1" type="ORF">PspYZU01_22</name>
</gene>
<evidence type="ECO:0000313" key="1">
    <source>
        <dbReference type="EMBL" id="ASD51907.1"/>
    </source>
</evidence>
<dbReference type="Proteomes" id="UP000248142">
    <property type="component" value="Segment"/>
</dbReference>
<reference evidence="1 2" key="1">
    <citation type="submission" date="2017-04" db="EMBL/GenBank/DDBJ databases">
        <title>Isolation of lytic bacteriophages infecting Pseudomonas strains for biocontrol of fish and shrimp spoilage during chilled storage.</title>
        <authorList>
            <person name="Yang Z."/>
            <person name="Tao X."/>
            <person name="Gao L."/>
            <person name="Rao S."/>
        </authorList>
    </citation>
    <scope>NUCLEOTIDE SEQUENCE [LARGE SCALE GENOMIC DNA]</scope>
</reference>
<protein>
    <submittedName>
        <fullName evidence="1">Uncharacterized protein</fullName>
    </submittedName>
</protein>
<accession>A0A2U7NMV3</accession>
<name>A0A2U7NMV3_9CAUD</name>
<evidence type="ECO:0000313" key="2">
    <source>
        <dbReference type="Proteomes" id="UP000248142"/>
    </source>
</evidence>
<keyword evidence="2" id="KW-1185">Reference proteome</keyword>